<keyword evidence="2" id="KW-1185">Reference proteome</keyword>
<dbReference type="RefSeq" id="WP_120468684.1">
    <property type="nucleotide sequence ID" value="NZ_RAYQ01000006.1"/>
</dbReference>
<comment type="caution">
    <text evidence="1">The sequence shown here is derived from an EMBL/GenBank/DDBJ whole genome shotgun (WGS) entry which is preliminary data.</text>
</comment>
<dbReference type="OrthoDB" id="9813286at2"/>
<sequence>MFDIEKMKAKGMDPRMIEICKQINENSAKRDSCPHHDFEKGSRPGDYICKNCGCKVGPDFMVGYRQGLKHGKEGADNE</sequence>
<dbReference type="Proteomes" id="UP000280696">
    <property type="component" value="Unassembled WGS sequence"/>
</dbReference>
<organism evidence="1 2">
    <name type="scientific">Parablautia intestinalis</name>
    <dbReference type="NCBI Taxonomy" id="2320100"/>
    <lineage>
        <taxon>Bacteria</taxon>
        <taxon>Bacillati</taxon>
        <taxon>Bacillota</taxon>
        <taxon>Clostridia</taxon>
        <taxon>Lachnospirales</taxon>
        <taxon>Lachnospiraceae</taxon>
        <taxon>Parablautia</taxon>
    </lineage>
</organism>
<reference evidence="1 2" key="1">
    <citation type="submission" date="2018-09" db="EMBL/GenBank/DDBJ databases">
        <title>Murine metabolic-syndrome-specific gut microbial biobank.</title>
        <authorList>
            <person name="Liu C."/>
        </authorList>
    </citation>
    <scope>NUCLEOTIDE SEQUENCE [LARGE SCALE GENOMIC DNA]</scope>
    <source>
        <strain evidence="1 2">0.1xD8-82</strain>
    </source>
</reference>
<dbReference type="AlphaFoldDB" id="A0A3A9AKY9"/>
<protein>
    <submittedName>
        <fullName evidence="1">Uncharacterized protein</fullName>
    </submittedName>
</protein>
<proteinExistence type="predicted"/>
<evidence type="ECO:0000313" key="2">
    <source>
        <dbReference type="Proteomes" id="UP000280696"/>
    </source>
</evidence>
<name>A0A3A9AKY9_9FIRM</name>
<dbReference type="EMBL" id="RAYQ01000006">
    <property type="protein sequence ID" value="RKI92067.1"/>
    <property type="molecule type" value="Genomic_DNA"/>
</dbReference>
<gene>
    <name evidence="1" type="ORF">D7V94_08340</name>
</gene>
<accession>A0A3A9AKY9</accession>
<evidence type="ECO:0000313" key="1">
    <source>
        <dbReference type="EMBL" id="RKI92067.1"/>
    </source>
</evidence>